<dbReference type="Pfam" id="PF02576">
    <property type="entry name" value="RimP_N"/>
    <property type="match status" value="1"/>
</dbReference>
<dbReference type="HAMAP" id="MF_01077">
    <property type="entry name" value="RimP"/>
    <property type="match status" value="1"/>
</dbReference>
<dbReference type="Gene3D" id="2.30.30.180">
    <property type="entry name" value="Ribosome maturation factor RimP, C-terminal domain"/>
    <property type="match status" value="1"/>
</dbReference>
<evidence type="ECO:0000256" key="1">
    <source>
        <dbReference type="ARBA" id="ARBA00022490"/>
    </source>
</evidence>
<comment type="subcellular location">
    <subcellularLocation>
        <location evidence="3">Cytoplasm</location>
    </subcellularLocation>
</comment>
<dbReference type="InterPro" id="IPR035956">
    <property type="entry name" value="RimP_N_sf"/>
</dbReference>
<evidence type="ECO:0000256" key="3">
    <source>
        <dbReference type="HAMAP-Rule" id="MF_01077"/>
    </source>
</evidence>
<feature type="domain" description="Ribosome maturation factor RimP C-terminal" evidence="5">
    <location>
        <begin position="90"/>
        <end position="156"/>
    </location>
</feature>
<dbReference type="GO" id="GO:0006412">
    <property type="term" value="P:translation"/>
    <property type="evidence" value="ECO:0007669"/>
    <property type="project" value="TreeGrafter"/>
</dbReference>
<dbReference type="InterPro" id="IPR028998">
    <property type="entry name" value="RimP_C"/>
</dbReference>
<dbReference type="GO" id="GO:0005829">
    <property type="term" value="C:cytosol"/>
    <property type="evidence" value="ECO:0007669"/>
    <property type="project" value="TreeGrafter"/>
</dbReference>
<dbReference type="NCBIfam" id="NF000932">
    <property type="entry name" value="PRK00092.2-5"/>
    <property type="match status" value="1"/>
</dbReference>
<dbReference type="PANTHER" id="PTHR33867">
    <property type="entry name" value="RIBOSOME MATURATION FACTOR RIMP"/>
    <property type="match status" value="1"/>
</dbReference>
<dbReference type="RefSeq" id="WP_271187967.1">
    <property type="nucleotide sequence ID" value="NZ_BSFE01000012.1"/>
</dbReference>
<accession>A0A9W6IR00</accession>
<keyword evidence="7" id="KW-1185">Reference proteome</keyword>
<evidence type="ECO:0000313" key="7">
    <source>
        <dbReference type="Proteomes" id="UP001143486"/>
    </source>
</evidence>
<dbReference type="GO" id="GO:0000028">
    <property type="term" value="P:ribosomal small subunit assembly"/>
    <property type="evidence" value="ECO:0007669"/>
    <property type="project" value="TreeGrafter"/>
</dbReference>
<dbReference type="AlphaFoldDB" id="A0A9W6IR00"/>
<feature type="domain" description="Ribosome maturation factor RimP N-terminal" evidence="4">
    <location>
        <begin position="15"/>
        <end position="87"/>
    </location>
</feature>
<dbReference type="SUPFAM" id="SSF75420">
    <property type="entry name" value="YhbC-like, N-terminal domain"/>
    <property type="match status" value="1"/>
</dbReference>
<sequence>MKTKTPQDTRILALADPVAAGLGLEIVRVRVMSGKKPRLQIMTDRLDGSGVDVDDCARLSRALSDVFEVEDPVSGEYDLEISSPGIDRPLTTLAHFARWEGYEARIELDRMVEGRKRFRGLLAGVEDGNVLLDMDGEEDTALIPFDWIADAKLVLTDALIEADLKARGGNAPAQTEGDE</sequence>
<dbReference type="Pfam" id="PF17384">
    <property type="entry name" value="DUF150_C"/>
    <property type="match status" value="1"/>
</dbReference>
<gene>
    <name evidence="3 6" type="primary">rimP</name>
    <name evidence="6" type="ORF">GCM10017621_31330</name>
</gene>
<dbReference type="Gene3D" id="3.30.300.70">
    <property type="entry name" value="RimP-like superfamily, N-terminal"/>
    <property type="match status" value="1"/>
</dbReference>
<dbReference type="SUPFAM" id="SSF74942">
    <property type="entry name" value="YhbC-like, C-terminal domain"/>
    <property type="match status" value="1"/>
</dbReference>
<comment type="caution">
    <text evidence="6">The sequence shown here is derived from an EMBL/GenBank/DDBJ whole genome shotgun (WGS) entry which is preliminary data.</text>
</comment>
<dbReference type="PANTHER" id="PTHR33867:SF1">
    <property type="entry name" value="RIBOSOME MATURATION FACTOR RIMP"/>
    <property type="match status" value="1"/>
</dbReference>
<evidence type="ECO:0000259" key="4">
    <source>
        <dbReference type="Pfam" id="PF02576"/>
    </source>
</evidence>
<protein>
    <recommendedName>
        <fullName evidence="3">Ribosome maturation factor RimP</fullName>
    </recommendedName>
</protein>
<dbReference type="CDD" id="cd01734">
    <property type="entry name" value="YlxS_C"/>
    <property type="match status" value="1"/>
</dbReference>
<evidence type="ECO:0000256" key="2">
    <source>
        <dbReference type="ARBA" id="ARBA00022517"/>
    </source>
</evidence>
<keyword evidence="1 3" id="KW-0963">Cytoplasm</keyword>
<proteinExistence type="inferred from homology"/>
<reference evidence="6" key="2">
    <citation type="submission" date="2023-01" db="EMBL/GenBank/DDBJ databases">
        <authorList>
            <person name="Sun Q."/>
            <person name="Evtushenko L."/>
        </authorList>
    </citation>
    <scope>NUCLEOTIDE SEQUENCE</scope>
    <source>
        <strain evidence="6">VKM B-1513</strain>
    </source>
</reference>
<comment type="similarity">
    <text evidence="3">Belongs to the RimP family.</text>
</comment>
<evidence type="ECO:0000259" key="5">
    <source>
        <dbReference type="Pfam" id="PF17384"/>
    </source>
</evidence>
<dbReference type="InterPro" id="IPR028989">
    <property type="entry name" value="RimP_N"/>
</dbReference>
<dbReference type="InterPro" id="IPR003728">
    <property type="entry name" value="Ribosome_maturation_RimP"/>
</dbReference>
<dbReference type="InterPro" id="IPR036847">
    <property type="entry name" value="RimP_C_sf"/>
</dbReference>
<dbReference type="EMBL" id="BSFE01000012">
    <property type="protein sequence ID" value="GLK53625.1"/>
    <property type="molecule type" value="Genomic_DNA"/>
</dbReference>
<keyword evidence="2 3" id="KW-0690">Ribosome biogenesis</keyword>
<reference evidence="6" key="1">
    <citation type="journal article" date="2014" name="Int. J. Syst. Evol. Microbiol.">
        <title>Complete genome sequence of Corynebacterium casei LMG S-19264T (=DSM 44701T), isolated from a smear-ripened cheese.</title>
        <authorList>
            <consortium name="US DOE Joint Genome Institute (JGI-PGF)"/>
            <person name="Walter F."/>
            <person name="Albersmeier A."/>
            <person name="Kalinowski J."/>
            <person name="Ruckert C."/>
        </authorList>
    </citation>
    <scope>NUCLEOTIDE SEQUENCE</scope>
    <source>
        <strain evidence="6">VKM B-1513</strain>
    </source>
</reference>
<name>A0A9W6IR00_9PROT</name>
<comment type="function">
    <text evidence="3">Required for maturation of 30S ribosomal subunits.</text>
</comment>
<dbReference type="Proteomes" id="UP001143486">
    <property type="component" value="Unassembled WGS sequence"/>
</dbReference>
<organism evidence="6 7">
    <name type="scientific">Maricaulis virginensis</name>
    <dbReference type="NCBI Taxonomy" id="144022"/>
    <lineage>
        <taxon>Bacteria</taxon>
        <taxon>Pseudomonadati</taxon>
        <taxon>Pseudomonadota</taxon>
        <taxon>Alphaproteobacteria</taxon>
        <taxon>Maricaulales</taxon>
        <taxon>Maricaulaceae</taxon>
        <taxon>Maricaulis</taxon>
    </lineage>
</organism>
<evidence type="ECO:0000313" key="6">
    <source>
        <dbReference type="EMBL" id="GLK53625.1"/>
    </source>
</evidence>